<evidence type="ECO:0000256" key="5">
    <source>
        <dbReference type="RuleBase" id="RU362028"/>
    </source>
</evidence>
<sequence length="408" mass="45117">MMGNHQVLLQRCYLAVAIALLLLAQCDSLTSTFHMAKRSFAYTGFCLQSTASSATLDRTDDDDLQEETVIVGEEYNKKRLDAFLSDEFPEQSRSYFGSLCQQGLVRVGGRAVKKSEKLRAGQEVSVAFLPTAEMAAEPEDIPLDILYEDEHLIAVAKPPGMVVHPAPGSWSGTFANALAFHMRSRGEDYRAAGGGDALRPGIVHRLDKGTSGVLLASKNSQCHAKLSEMFASRKIKKTYLAVCVGNPGQDVKIENLIARHPKNRQKMCVIHETQEGAARARTAVTLVDGLSFDSQLSLARVQIETGRTHQIRVHLAHRRTPVLGDELYGNGDQNRRAVKRFGLQRPLLHAYQLELDHPITGEPLSLKAPVPEDMVRVLAKIYPQVEDEQPDMLLAVNLEESVQSKIRQ</sequence>
<dbReference type="InterPro" id="IPR006224">
    <property type="entry name" value="PsdUridine_synth_RluA-like_CS"/>
</dbReference>
<dbReference type="GO" id="GO:0009982">
    <property type="term" value="F:pseudouridine synthase activity"/>
    <property type="evidence" value="ECO:0007669"/>
    <property type="project" value="InterPro"/>
</dbReference>
<evidence type="ECO:0000259" key="7">
    <source>
        <dbReference type="SMART" id="SM00363"/>
    </source>
</evidence>
<name>A0A7S3XXK7_HETAK</name>
<keyword evidence="2 5" id="KW-0413">Isomerase</keyword>
<dbReference type="EMBL" id="HBIU01030253">
    <property type="protein sequence ID" value="CAE0635196.1"/>
    <property type="molecule type" value="Transcribed_RNA"/>
</dbReference>
<evidence type="ECO:0000256" key="1">
    <source>
        <dbReference type="ARBA" id="ARBA00010876"/>
    </source>
</evidence>
<dbReference type="PANTHER" id="PTHR21600:SF44">
    <property type="entry name" value="RIBOSOMAL LARGE SUBUNIT PSEUDOURIDINE SYNTHASE D"/>
    <property type="match status" value="1"/>
</dbReference>
<dbReference type="PANTHER" id="PTHR21600">
    <property type="entry name" value="MITOCHONDRIAL RNA PSEUDOURIDINE SYNTHASE"/>
    <property type="match status" value="1"/>
</dbReference>
<dbReference type="InterPro" id="IPR006225">
    <property type="entry name" value="PsdUridine_synth_RluC/D"/>
</dbReference>
<dbReference type="CDD" id="cd02869">
    <property type="entry name" value="PseudoU_synth_RluA_like"/>
    <property type="match status" value="1"/>
</dbReference>
<dbReference type="GO" id="GO:0003723">
    <property type="term" value="F:RNA binding"/>
    <property type="evidence" value="ECO:0007669"/>
    <property type="project" value="UniProtKB-KW"/>
</dbReference>
<dbReference type="GO" id="GO:0000455">
    <property type="term" value="P:enzyme-directed rRNA pseudouridine synthesis"/>
    <property type="evidence" value="ECO:0007669"/>
    <property type="project" value="TreeGrafter"/>
</dbReference>
<dbReference type="InterPro" id="IPR020103">
    <property type="entry name" value="PsdUridine_synth_cat_dom_sf"/>
</dbReference>
<dbReference type="SUPFAM" id="SSF55174">
    <property type="entry name" value="Alpha-L RNA-binding motif"/>
    <property type="match status" value="1"/>
</dbReference>
<gene>
    <name evidence="8" type="ORF">HAKA00212_LOCUS13937</name>
</gene>
<feature type="signal peptide" evidence="6">
    <location>
        <begin position="1"/>
        <end position="28"/>
    </location>
</feature>
<evidence type="ECO:0000313" key="8">
    <source>
        <dbReference type="EMBL" id="CAE0635196.1"/>
    </source>
</evidence>
<evidence type="ECO:0000256" key="2">
    <source>
        <dbReference type="ARBA" id="ARBA00023235"/>
    </source>
</evidence>
<feature type="domain" description="RNA-binding S4" evidence="7">
    <location>
        <begin position="78"/>
        <end position="142"/>
    </location>
</feature>
<feature type="chain" id="PRO_5031171112" description="Pseudouridine synthase" evidence="6">
    <location>
        <begin position="29"/>
        <end position="408"/>
    </location>
</feature>
<keyword evidence="6" id="KW-0732">Signal</keyword>
<dbReference type="SMART" id="SM00363">
    <property type="entry name" value="S4"/>
    <property type="match status" value="1"/>
</dbReference>
<dbReference type="InterPro" id="IPR050188">
    <property type="entry name" value="RluA_PseudoU_synthase"/>
</dbReference>
<dbReference type="Pfam" id="PF00849">
    <property type="entry name" value="PseudoU_synth_2"/>
    <property type="match status" value="1"/>
</dbReference>
<dbReference type="InterPro" id="IPR002942">
    <property type="entry name" value="S4_RNA-bd"/>
</dbReference>
<comment type="catalytic activity">
    <reaction evidence="5">
        <text>a uridine in RNA = a pseudouridine in RNA</text>
        <dbReference type="Rhea" id="RHEA:48348"/>
        <dbReference type="Rhea" id="RHEA-COMP:12068"/>
        <dbReference type="Rhea" id="RHEA-COMP:12069"/>
        <dbReference type="ChEBI" id="CHEBI:65314"/>
        <dbReference type="ChEBI" id="CHEBI:65315"/>
    </reaction>
</comment>
<evidence type="ECO:0000256" key="3">
    <source>
        <dbReference type="PIRSR" id="PIRSR606225-1"/>
    </source>
</evidence>
<proteinExistence type="inferred from homology"/>
<protein>
    <recommendedName>
        <fullName evidence="5">Pseudouridine synthase</fullName>
        <ecNumber evidence="5">5.4.99.-</ecNumber>
    </recommendedName>
</protein>
<dbReference type="PROSITE" id="PS01129">
    <property type="entry name" value="PSI_RLU"/>
    <property type="match status" value="1"/>
</dbReference>
<evidence type="ECO:0000256" key="4">
    <source>
        <dbReference type="PROSITE-ProRule" id="PRU00182"/>
    </source>
</evidence>
<comment type="function">
    <text evidence="5">Responsible for synthesis of pseudouridine from uracil.</text>
</comment>
<dbReference type="AlphaFoldDB" id="A0A7S3XXK7"/>
<reference evidence="8" key="1">
    <citation type="submission" date="2021-01" db="EMBL/GenBank/DDBJ databases">
        <authorList>
            <person name="Corre E."/>
            <person name="Pelletier E."/>
            <person name="Niang G."/>
            <person name="Scheremetjew M."/>
            <person name="Finn R."/>
            <person name="Kale V."/>
            <person name="Holt S."/>
            <person name="Cochrane G."/>
            <person name="Meng A."/>
            <person name="Brown T."/>
            <person name="Cohen L."/>
        </authorList>
    </citation>
    <scope>NUCLEOTIDE SEQUENCE</scope>
    <source>
        <strain evidence="8">CCMP3107</strain>
    </source>
</reference>
<dbReference type="Pfam" id="PF01479">
    <property type="entry name" value="S4"/>
    <property type="match status" value="1"/>
</dbReference>
<organism evidence="8">
    <name type="scientific">Heterosigma akashiwo</name>
    <name type="common">Chromophytic alga</name>
    <name type="synonym">Heterosigma carterae</name>
    <dbReference type="NCBI Taxonomy" id="2829"/>
    <lineage>
        <taxon>Eukaryota</taxon>
        <taxon>Sar</taxon>
        <taxon>Stramenopiles</taxon>
        <taxon>Ochrophyta</taxon>
        <taxon>Raphidophyceae</taxon>
        <taxon>Chattonellales</taxon>
        <taxon>Chattonellaceae</taxon>
        <taxon>Heterosigma</taxon>
    </lineage>
</organism>
<dbReference type="Gene3D" id="3.10.290.10">
    <property type="entry name" value="RNA-binding S4 domain"/>
    <property type="match status" value="1"/>
</dbReference>
<evidence type="ECO:0000256" key="6">
    <source>
        <dbReference type="SAM" id="SignalP"/>
    </source>
</evidence>
<accession>A0A7S3XXK7</accession>
<comment type="similarity">
    <text evidence="1 5">Belongs to the pseudouridine synthase RluA family.</text>
</comment>
<dbReference type="NCBIfam" id="TIGR00005">
    <property type="entry name" value="rluA_subfam"/>
    <property type="match status" value="1"/>
</dbReference>
<dbReference type="SUPFAM" id="SSF55120">
    <property type="entry name" value="Pseudouridine synthase"/>
    <property type="match status" value="1"/>
</dbReference>
<dbReference type="Gene3D" id="3.30.2350.10">
    <property type="entry name" value="Pseudouridine synthase"/>
    <property type="match status" value="1"/>
</dbReference>
<keyword evidence="4" id="KW-0694">RNA-binding</keyword>
<dbReference type="CDD" id="cd00165">
    <property type="entry name" value="S4"/>
    <property type="match status" value="1"/>
</dbReference>
<dbReference type="InterPro" id="IPR006145">
    <property type="entry name" value="PsdUridine_synth_RsuA/RluA"/>
</dbReference>
<dbReference type="InterPro" id="IPR036986">
    <property type="entry name" value="S4_RNA-bd_sf"/>
</dbReference>
<dbReference type="PROSITE" id="PS50889">
    <property type="entry name" value="S4"/>
    <property type="match status" value="1"/>
</dbReference>
<feature type="active site" evidence="3">
    <location>
        <position position="207"/>
    </location>
</feature>
<dbReference type="EC" id="5.4.99.-" evidence="5"/>